<dbReference type="EMBL" id="KI397513">
    <property type="protein sequence ID" value="ERM94453.1"/>
    <property type="molecule type" value="Genomic_DNA"/>
</dbReference>
<keyword evidence="2" id="KW-1185">Reference proteome</keyword>
<reference evidence="2" key="1">
    <citation type="journal article" date="2013" name="Science">
        <title>The Amborella genome and the evolution of flowering plants.</title>
        <authorList>
            <consortium name="Amborella Genome Project"/>
        </authorList>
    </citation>
    <scope>NUCLEOTIDE SEQUENCE [LARGE SCALE GENOMIC DNA]</scope>
</reference>
<evidence type="ECO:0000313" key="2">
    <source>
        <dbReference type="Proteomes" id="UP000017836"/>
    </source>
</evidence>
<sequence>MKGRGGGPPGHFTVEFRKFISCSPKSFISYQFVKHSLRDRNLCSLTTEVLVDSNQYFCHLFHFLLMSVMYSNWISEQFVPKNSVAAQAGLLPKKRGFADASKAELSKVLEGQSDGKDKEDE</sequence>
<protein>
    <submittedName>
        <fullName evidence="1">Uncharacterized protein</fullName>
    </submittedName>
</protein>
<dbReference type="HOGENOM" id="CLU_2041170_0_0_1"/>
<organism evidence="1 2">
    <name type="scientific">Amborella trichopoda</name>
    <dbReference type="NCBI Taxonomy" id="13333"/>
    <lineage>
        <taxon>Eukaryota</taxon>
        <taxon>Viridiplantae</taxon>
        <taxon>Streptophyta</taxon>
        <taxon>Embryophyta</taxon>
        <taxon>Tracheophyta</taxon>
        <taxon>Spermatophyta</taxon>
        <taxon>Magnoliopsida</taxon>
        <taxon>Amborellales</taxon>
        <taxon>Amborellaceae</taxon>
        <taxon>Amborella</taxon>
    </lineage>
</organism>
<evidence type="ECO:0000313" key="1">
    <source>
        <dbReference type="EMBL" id="ERM94453.1"/>
    </source>
</evidence>
<dbReference type="Gramene" id="ERM94453">
    <property type="protein sequence ID" value="ERM94453"/>
    <property type="gene ID" value="AMTR_s00010p00259830"/>
</dbReference>
<dbReference type="Proteomes" id="UP000017836">
    <property type="component" value="Unassembled WGS sequence"/>
</dbReference>
<dbReference type="AlphaFoldDB" id="W1NG42"/>
<proteinExistence type="predicted"/>
<name>W1NG42_AMBTC</name>
<gene>
    <name evidence="1" type="ORF">AMTR_s00010p00259830</name>
</gene>
<accession>W1NG42</accession>